<feature type="region of interest" description="Disordered" evidence="2">
    <location>
        <begin position="1330"/>
        <end position="1382"/>
    </location>
</feature>
<dbReference type="EMBL" id="JAFCMP010000212">
    <property type="protein sequence ID" value="KAG5183417.1"/>
    <property type="molecule type" value="Genomic_DNA"/>
</dbReference>
<keyword evidence="4" id="KW-1185">Reference proteome</keyword>
<feature type="compositionally biased region" description="Basic and acidic residues" evidence="2">
    <location>
        <begin position="1348"/>
        <end position="1362"/>
    </location>
</feature>
<feature type="compositionally biased region" description="Low complexity" evidence="2">
    <location>
        <begin position="1833"/>
        <end position="1842"/>
    </location>
</feature>
<feature type="coiled-coil region" evidence="1">
    <location>
        <begin position="1118"/>
        <end position="1180"/>
    </location>
</feature>
<evidence type="ECO:0000313" key="3">
    <source>
        <dbReference type="EMBL" id="KAG5183417.1"/>
    </source>
</evidence>
<feature type="coiled-coil region" evidence="1">
    <location>
        <begin position="109"/>
        <end position="150"/>
    </location>
</feature>
<comment type="caution">
    <text evidence="3">The sequence shown here is derived from an EMBL/GenBank/DDBJ whole genome shotgun (WGS) entry which is preliminary data.</text>
</comment>
<proteinExistence type="predicted"/>
<feature type="compositionally biased region" description="Basic and acidic residues" evidence="2">
    <location>
        <begin position="1330"/>
        <end position="1340"/>
    </location>
</feature>
<feature type="compositionally biased region" description="Low complexity" evidence="2">
    <location>
        <begin position="1795"/>
        <end position="1808"/>
    </location>
</feature>
<reference evidence="3" key="1">
    <citation type="submission" date="2021-02" db="EMBL/GenBank/DDBJ databases">
        <title>First Annotated Genome of the Yellow-green Alga Tribonema minus.</title>
        <authorList>
            <person name="Mahan K.M."/>
        </authorList>
    </citation>
    <scope>NUCLEOTIDE SEQUENCE</scope>
    <source>
        <strain evidence="3">UTEX B ZZ1240</strain>
    </source>
</reference>
<feature type="compositionally biased region" description="Low complexity" evidence="2">
    <location>
        <begin position="1851"/>
        <end position="1861"/>
    </location>
</feature>
<feature type="coiled-coil region" evidence="1">
    <location>
        <begin position="1527"/>
        <end position="1656"/>
    </location>
</feature>
<evidence type="ECO:0000256" key="1">
    <source>
        <dbReference type="SAM" id="Coils"/>
    </source>
</evidence>
<feature type="coiled-coil region" evidence="1">
    <location>
        <begin position="461"/>
        <end position="527"/>
    </location>
</feature>
<feature type="coiled-coil region" evidence="1">
    <location>
        <begin position="1385"/>
        <end position="1496"/>
    </location>
</feature>
<gene>
    <name evidence="3" type="ORF">JKP88DRAFT_348658</name>
</gene>
<feature type="region of interest" description="Disordered" evidence="2">
    <location>
        <begin position="1795"/>
        <end position="1934"/>
    </location>
</feature>
<evidence type="ECO:0000256" key="2">
    <source>
        <dbReference type="SAM" id="MobiDB-lite"/>
    </source>
</evidence>
<protein>
    <submittedName>
        <fullName evidence="3">Uncharacterized protein</fullName>
    </submittedName>
</protein>
<dbReference type="Proteomes" id="UP000664859">
    <property type="component" value="Unassembled WGS sequence"/>
</dbReference>
<sequence>MLEAYPKEGLSFEENERLHATVAELRRAVPSVAKLVALEVGLERTAAEDKGRRALELLRRKDATIRQLQQRLRTGAFKGSTDEHQQQQQQQLQQLLRAGAFKGGRDEKHQQQQSHAAELQAALDASNNEAAELRKQGREQAQALQALLDEVARLRHQAATSDCAATAGDDDAAALRKKLTDVEVERLERLQATAKQTVLASESALKQAVSQLQAQGTTAAAIASASAPERLKEQHQLREQLASSKERALLGVYLGELSLEVKRLRQALHDQSLALALAKQGELRIEAEARAKDRAWADKTAVLSAANAALAQGLETAKRAGAAQLELQRRTIDTLRGRGDLAAALAAARAELSRESEARVSAQGDAAVQRQEALDRRAVAATVAEPDASAAACGVTASTLLDHFAGTAAAQALRIKQLTHDNTKLKDVVRRHDGNAGAGSARIDSGGGTDAWSAALSSAACSALRLRAEALEKELEEAPEASRAAAAAARAAQAARDEALSTAEVDLLSAREEIEALRAALADLRNADAIGGHVSQRQQGASAESTLAAEIQSLRSLLDERESQVRVLTASVEALQGTTTCSAAAEAGSDGEGLESGLAVLSRLGAQGMLKHCIGLTIQRRLQATLSSLKAEQSTKERAVAELRALRDEGRQRIGDAVEENRRLRLSLAQAHKNCVRETERAAKAVAEASTWEATARDARERHARDMTTAMKDANQRVQEALERAFATHNDSSSAMARAVQDAVHEWTRDSSNAQSSRGKSGLPRRAVHTFQTIAATLDATTQSAVRKSRWLEWDARRLRQLLAAEKMRCEEQAAEIARLAGVLEVTQRVRAAAAAAAEGGEVFDFCAPMISMHAEQEMDLLDAAAARAGAEVKAAQALERANATQAAARNACADRDGAAAKAHAAAVSAAVASSGGASDTDLRKYLLQNIESWWECPGQPMRSPAWGGDLQLTPQDAMAAALVASKLDAVQHEGRLDRAIRARDTAAAHARGGADAVLREWEALAAETARLRQQLSTAQGQLTSMGAQAARQACAMRQLRALCDRLRADESRARETLADRLSGVRQELGRRFVLGEVKETLAEERLRFTREVAAQTAETMRLRAEITQLKLRLQRVAADLAEQLRVEQRGRRDAEAECDRLATECAKLKSQLRGLGDHADAQRQALDHLQKQLEKCAAAVGYVLGDVLPVGAPPPGPLAKALVEAKVAMADLDRRLRATAAGETRVRRMLARRDRRIAEAQSGGIIVIWRWCSDLEAFDPSVPAAKLWKRVSDQTAIIHSLELQLAEAVAGGGGQRSTAARDHRDAEDPIGGCPVCAALREQLRDAEARRIKAESERDTIVTSAQQQREDPAAQAAAEREAASSSKKTQQHRRQQSERLPAAEIARLASRVEDLSQELAEEQARNTRTIAELERQSQDSRAAHRTTVAATAQQLQETRLQVEHELSALRLKFARGKFSAATPPAQELLEQLAEMRRSAKAEATKLRSQLAAASAALKAKPTKADMEALVQEVERRARTTAVLRGAQLAEEAKVTALKSRMQELELQLQQSQRDVQAKTSLVSDLKRKREELEASLAAATAHARATSVARGGFASAEEATALKDKLKALTTERGRLRTQQKAAESAAEAEQLRAKVKALEKKMAALNQEFLQHKAAVAAWQQDAHASLQESDQEAGLCQRATHAIAQKLSALQSALVTALQALYDDALAATSTVTSTSPSSPQSSNAAAVNASLISSLLDMTVDEVDNIVGAERAQERAAFAAHARAAAEAGDAALLSAVLYALRDVQHAAAAAVSQPQQQRQQQQQQGLSPMPATAPQSPDNREAERASFEQQQQQWPRQQDSLLQSPNPLQRSPVQSPPQRRRHADMQSPRLQQPPPYPLPHSPISARMSQVSSFASFDDDGSDVDIDAVGDFDPDTEPPLVSVPPGKGGMGGWFEVEGQVLDDS</sequence>
<accession>A0A836CF13</accession>
<keyword evidence="1" id="KW-0175">Coiled coil</keyword>
<organism evidence="3 4">
    <name type="scientific">Tribonema minus</name>
    <dbReference type="NCBI Taxonomy" id="303371"/>
    <lineage>
        <taxon>Eukaryota</taxon>
        <taxon>Sar</taxon>
        <taxon>Stramenopiles</taxon>
        <taxon>Ochrophyta</taxon>
        <taxon>PX clade</taxon>
        <taxon>Xanthophyceae</taxon>
        <taxon>Tribonematales</taxon>
        <taxon>Tribonemataceae</taxon>
        <taxon>Tribonema</taxon>
    </lineage>
</organism>
<evidence type="ECO:0000313" key="4">
    <source>
        <dbReference type="Proteomes" id="UP000664859"/>
    </source>
</evidence>
<name>A0A836CF13_9STRA</name>
<feature type="compositionally biased region" description="Pro residues" evidence="2">
    <location>
        <begin position="1875"/>
        <end position="1884"/>
    </location>
</feature>
<feature type="compositionally biased region" description="Acidic residues" evidence="2">
    <location>
        <begin position="1900"/>
        <end position="1919"/>
    </location>
</feature>